<reference evidence="12 13" key="1">
    <citation type="submission" date="2021-05" db="EMBL/GenBank/DDBJ databases">
        <title>Comparative genomic studies on the polysaccharide-degrading batcterial strains of the Flammeovirga genus.</title>
        <authorList>
            <person name="Zewei F."/>
            <person name="Zheng Z."/>
            <person name="Yu L."/>
            <person name="Ruyue G."/>
            <person name="Yanhong M."/>
            <person name="Yuanyuan C."/>
            <person name="Jingyan G."/>
            <person name="Wenjun H."/>
        </authorList>
    </citation>
    <scope>NUCLEOTIDE SEQUENCE [LARGE SCALE GENOMIC DNA]</scope>
    <source>
        <strain evidence="12 13">YS10</strain>
    </source>
</reference>
<dbReference type="Pfam" id="PF06969">
    <property type="entry name" value="HemN_C"/>
    <property type="match status" value="1"/>
</dbReference>
<dbReference type="InterPro" id="IPR006638">
    <property type="entry name" value="Elp3/MiaA/NifB-like_rSAM"/>
</dbReference>
<evidence type="ECO:0000313" key="12">
    <source>
        <dbReference type="EMBL" id="QWG07563.1"/>
    </source>
</evidence>
<dbReference type="SFLD" id="SFLDS00029">
    <property type="entry name" value="Radical_SAM"/>
    <property type="match status" value="1"/>
</dbReference>
<comment type="subcellular location">
    <subcellularLocation>
        <location evidence="10">Cytoplasm</location>
    </subcellularLocation>
</comment>
<evidence type="ECO:0000256" key="5">
    <source>
        <dbReference type="ARBA" id="ARBA00022691"/>
    </source>
</evidence>
<evidence type="ECO:0000256" key="3">
    <source>
        <dbReference type="ARBA" id="ARBA00017228"/>
    </source>
</evidence>
<keyword evidence="9 10" id="KW-0143">Chaperone</keyword>
<dbReference type="InterPro" id="IPR007197">
    <property type="entry name" value="rSAM"/>
</dbReference>
<dbReference type="RefSeq" id="WP_144074951.1">
    <property type="nucleotide sequence ID" value="NZ_CP076128.1"/>
</dbReference>
<comment type="cofactor">
    <cofactor evidence="1">
        <name>[4Fe-4S] cluster</name>
        <dbReference type="ChEBI" id="CHEBI:49883"/>
    </cofactor>
</comment>
<dbReference type="InterPro" id="IPR058240">
    <property type="entry name" value="rSAM_sf"/>
</dbReference>
<feature type="domain" description="Radical SAM core" evidence="11">
    <location>
        <begin position="1"/>
        <end position="231"/>
    </location>
</feature>
<dbReference type="Gene3D" id="3.20.20.70">
    <property type="entry name" value="Aldolase class I"/>
    <property type="match status" value="1"/>
</dbReference>
<accession>A0ABX8GVY7</accession>
<evidence type="ECO:0000256" key="4">
    <source>
        <dbReference type="ARBA" id="ARBA00022617"/>
    </source>
</evidence>
<keyword evidence="8 10" id="KW-0411">Iron-sulfur</keyword>
<dbReference type="InterPro" id="IPR010723">
    <property type="entry name" value="HemN_C"/>
</dbReference>
<dbReference type="NCBIfam" id="TIGR00539">
    <property type="entry name" value="hemN_rel"/>
    <property type="match status" value="1"/>
</dbReference>
<dbReference type="PROSITE" id="PS51918">
    <property type="entry name" value="RADICAL_SAM"/>
    <property type="match status" value="1"/>
</dbReference>
<evidence type="ECO:0000256" key="10">
    <source>
        <dbReference type="RuleBase" id="RU364116"/>
    </source>
</evidence>
<dbReference type="InterPro" id="IPR013785">
    <property type="entry name" value="Aldolase_TIM"/>
</dbReference>
<dbReference type="SMART" id="SM00729">
    <property type="entry name" value="Elp3"/>
    <property type="match status" value="1"/>
</dbReference>
<evidence type="ECO:0000313" key="13">
    <source>
        <dbReference type="Proteomes" id="UP000682802"/>
    </source>
</evidence>
<comment type="function">
    <text evidence="10">Probably acts as a heme chaperone, transferring heme to an unknown acceptor. Binds one molecule of heme per monomer, possibly covalently. Binds 1 [4Fe-4S] cluster. The cluster is coordinated with 3 cysteines and an exchangeable S-adenosyl-L-methionine.</text>
</comment>
<dbReference type="SFLD" id="SFLDF00562">
    <property type="entry name" value="HemN-like__clustered_with_heat"/>
    <property type="match status" value="1"/>
</dbReference>
<dbReference type="SFLD" id="SFLDF00288">
    <property type="entry name" value="HemN-like__clustered_with_nucl"/>
    <property type="match status" value="1"/>
</dbReference>
<gene>
    <name evidence="12" type="primary">hemW</name>
    <name evidence="12" type="ORF">KM029_01095</name>
</gene>
<keyword evidence="4 10" id="KW-0349">Heme</keyword>
<evidence type="ECO:0000259" key="11">
    <source>
        <dbReference type="PROSITE" id="PS51918"/>
    </source>
</evidence>
<protein>
    <recommendedName>
        <fullName evidence="3 10">Heme chaperone HemW</fullName>
    </recommendedName>
</protein>
<dbReference type="PANTHER" id="PTHR13932:SF5">
    <property type="entry name" value="RADICAL S-ADENOSYL METHIONINE DOMAIN-CONTAINING PROTEIN 1, MITOCHONDRIAL"/>
    <property type="match status" value="1"/>
</dbReference>
<dbReference type="SUPFAM" id="SSF102114">
    <property type="entry name" value="Radical SAM enzymes"/>
    <property type="match status" value="1"/>
</dbReference>
<comment type="similarity">
    <text evidence="2">Belongs to the anaerobic coproporphyrinogen-III oxidase family. HemW subfamily.</text>
</comment>
<dbReference type="PANTHER" id="PTHR13932">
    <property type="entry name" value="COPROPORPHYRINIGEN III OXIDASE"/>
    <property type="match status" value="1"/>
</dbReference>
<keyword evidence="10" id="KW-0963">Cytoplasm</keyword>
<dbReference type="SFLD" id="SFLDG01082">
    <property type="entry name" value="B12-binding_domain_containing"/>
    <property type="match status" value="1"/>
</dbReference>
<dbReference type="InterPro" id="IPR004559">
    <property type="entry name" value="HemW-like"/>
</dbReference>
<dbReference type="CDD" id="cd01335">
    <property type="entry name" value="Radical_SAM"/>
    <property type="match status" value="1"/>
</dbReference>
<evidence type="ECO:0000256" key="1">
    <source>
        <dbReference type="ARBA" id="ARBA00001966"/>
    </source>
</evidence>
<dbReference type="Proteomes" id="UP000682802">
    <property type="component" value="Chromosome 1"/>
</dbReference>
<keyword evidence="10" id="KW-0004">4Fe-4S</keyword>
<name>A0ABX8GVY7_9BACT</name>
<evidence type="ECO:0000256" key="7">
    <source>
        <dbReference type="ARBA" id="ARBA00023004"/>
    </source>
</evidence>
<dbReference type="InterPro" id="IPR034505">
    <property type="entry name" value="Coproporphyrinogen-III_oxidase"/>
</dbReference>
<organism evidence="12 13">
    <name type="scientific">Flammeovirga kamogawensis</name>
    <dbReference type="NCBI Taxonomy" id="373891"/>
    <lineage>
        <taxon>Bacteria</taxon>
        <taxon>Pseudomonadati</taxon>
        <taxon>Bacteroidota</taxon>
        <taxon>Cytophagia</taxon>
        <taxon>Cytophagales</taxon>
        <taxon>Flammeovirgaceae</taxon>
        <taxon>Flammeovirga</taxon>
    </lineage>
</organism>
<evidence type="ECO:0000256" key="8">
    <source>
        <dbReference type="ARBA" id="ARBA00023014"/>
    </source>
</evidence>
<evidence type="ECO:0000256" key="2">
    <source>
        <dbReference type="ARBA" id="ARBA00006100"/>
    </source>
</evidence>
<evidence type="ECO:0000256" key="9">
    <source>
        <dbReference type="ARBA" id="ARBA00023186"/>
    </source>
</evidence>
<dbReference type="Pfam" id="PF04055">
    <property type="entry name" value="Radical_SAM"/>
    <property type="match status" value="1"/>
</dbReference>
<dbReference type="SFLD" id="SFLDG01065">
    <property type="entry name" value="anaerobic_coproporphyrinogen-I"/>
    <property type="match status" value="1"/>
</dbReference>
<evidence type="ECO:0000256" key="6">
    <source>
        <dbReference type="ARBA" id="ARBA00022723"/>
    </source>
</evidence>
<keyword evidence="7 10" id="KW-0408">Iron</keyword>
<dbReference type="EMBL" id="CP076128">
    <property type="protein sequence ID" value="QWG07563.1"/>
    <property type="molecule type" value="Genomic_DNA"/>
</dbReference>
<sequence length="376" mass="43015">MSGIYLHVPFCKQACHYCDFHFSTSLNTKNEVIKAMMLELELQKEYLKTPVETIYFGGGTPSILSYSELELLLNKVYQQNNISSGNVEVTLEANPDDLSKEKLQELKQLGVNRLSIGLQSFHEPHLKLMNRAHNAQESLDCVKLAQDNGFDNITIDLIYGIPADTHEIWHKDLQTAIDLKVPHISSYCLTVEPKTALGHWTKTGKFTPADDEFGALQFEYLVETLKKEGYEHYEISNFAKPGHYSQHNSAYWQGKQYLGIGPGAHSFDGLQTRQYNVSNNPKYAKSLLEKNILPCEIDNLTKEDGINEYLLTTLRTSWGCNLNHLRDVYGFDLRKEKEAELSEMEQKDWIIWHKDILILSEKGKLFADQISSDLFV</sequence>
<keyword evidence="6 10" id="KW-0479">Metal-binding</keyword>
<proteinExistence type="inferred from homology"/>
<keyword evidence="13" id="KW-1185">Reference proteome</keyword>
<keyword evidence="5 10" id="KW-0949">S-adenosyl-L-methionine</keyword>